<dbReference type="AlphaFoldDB" id="A0A559KI79"/>
<keyword evidence="2 5" id="KW-0808">Transferase</keyword>
<sequence length="394" mass="44922">MRAKKGQHRPRLRLIRRARRRGLREENPMGIHPPKGHYELARDCIARLEKRRFHEFYKEFYTGELLSCTEAKTWNQPLQSQFQAVSIPQPPSFTAVVRKGRVWGGGGAIVARDNRLISDVSIEWDGDLKMGRDHPIFKAWSPYPLVTTNETIGVLAFCGSNNYFHWMYDVLPRLDLLQRTGVSIDRYLIKHCDAPYQTETLAALGIPKEKLLPVHDETHLKARRLVVPSSNVKQGYARWSCDYLRHALLPHGSTANIETFERIYVSRASSQYRRVTNEQELCELLSQHGFRTIQLETLTVAEQIRLFAVAKAIVSPHGAGLTNLTFCSPGTKVIELFSPDYAPSLYWLISNHVNLDYYCLFSDQFEPGPAWAGASNLTVDVAKLTELLRFAGII</sequence>
<dbReference type="InterPro" id="IPR049625">
    <property type="entry name" value="Glyco_transf_61_cat"/>
</dbReference>
<dbReference type="GO" id="GO:0016757">
    <property type="term" value="F:glycosyltransferase activity"/>
    <property type="evidence" value="ECO:0007669"/>
    <property type="project" value="UniProtKB-KW"/>
</dbReference>
<dbReference type="EMBL" id="VNJI01000001">
    <property type="protein sequence ID" value="TVY11832.1"/>
    <property type="molecule type" value="Genomic_DNA"/>
</dbReference>
<name>A0A559KI79_9BACL</name>
<dbReference type="PANTHER" id="PTHR20961">
    <property type="entry name" value="GLYCOSYLTRANSFERASE"/>
    <property type="match status" value="1"/>
</dbReference>
<dbReference type="OrthoDB" id="182122at2"/>
<dbReference type="Pfam" id="PF04577">
    <property type="entry name" value="Glyco_transf_61"/>
    <property type="match status" value="1"/>
</dbReference>
<accession>A0A559KI79</accession>
<protein>
    <submittedName>
        <fullName evidence="5">Glycosyltransferase family 61 protein</fullName>
    </submittedName>
</protein>
<evidence type="ECO:0000313" key="6">
    <source>
        <dbReference type="Proteomes" id="UP000317036"/>
    </source>
</evidence>
<comment type="caution">
    <text evidence="5">The sequence shown here is derived from an EMBL/GenBank/DDBJ whole genome shotgun (WGS) entry which is preliminary data.</text>
</comment>
<feature type="domain" description="Glycosyltransferase 61 catalytic" evidence="4">
    <location>
        <begin position="163"/>
        <end position="334"/>
    </location>
</feature>
<keyword evidence="6" id="KW-1185">Reference proteome</keyword>
<dbReference type="InterPro" id="IPR007657">
    <property type="entry name" value="Glycosyltransferase_61"/>
</dbReference>
<evidence type="ECO:0000259" key="4">
    <source>
        <dbReference type="Pfam" id="PF04577"/>
    </source>
</evidence>
<evidence type="ECO:0000256" key="3">
    <source>
        <dbReference type="ARBA" id="ARBA00023180"/>
    </source>
</evidence>
<evidence type="ECO:0000313" key="5">
    <source>
        <dbReference type="EMBL" id="TVY11832.1"/>
    </source>
</evidence>
<proteinExistence type="predicted"/>
<evidence type="ECO:0000256" key="2">
    <source>
        <dbReference type="ARBA" id="ARBA00022679"/>
    </source>
</evidence>
<reference evidence="5 6" key="1">
    <citation type="submission" date="2019-07" db="EMBL/GenBank/DDBJ databases">
        <authorList>
            <person name="Kim J."/>
        </authorList>
    </citation>
    <scope>NUCLEOTIDE SEQUENCE [LARGE SCALE GENOMIC DNA]</scope>
    <source>
        <strain evidence="5 6">JC52</strain>
    </source>
</reference>
<keyword evidence="3" id="KW-0325">Glycoprotein</keyword>
<organism evidence="5 6">
    <name type="scientific">Paenibacillus cremeus</name>
    <dbReference type="NCBI Taxonomy" id="2163881"/>
    <lineage>
        <taxon>Bacteria</taxon>
        <taxon>Bacillati</taxon>
        <taxon>Bacillota</taxon>
        <taxon>Bacilli</taxon>
        <taxon>Bacillales</taxon>
        <taxon>Paenibacillaceae</taxon>
        <taxon>Paenibacillus</taxon>
    </lineage>
</organism>
<evidence type="ECO:0000256" key="1">
    <source>
        <dbReference type="ARBA" id="ARBA00022676"/>
    </source>
</evidence>
<dbReference type="Proteomes" id="UP000317036">
    <property type="component" value="Unassembled WGS sequence"/>
</dbReference>
<gene>
    <name evidence="5" type="ORF">FPZ49_00625</name>
</gene>
<keyword evidence="1" id="KW-0328">Glycosyltransferase</keyword>